<dbReference type="InterPro" id="IPR006127">
    <property type="entry name" value="ZnuA-like"/>
</dbReference>
<evidence type="ECO:0000256" key="3">
    <source>
        <dbReference type="ARBA" id="ARBA00022448"/>
    </source>
</evidence>
<evidence type="ECO:0000256" key="1">
    <source>
        <dbReference type="ARBA" id="ARBA00011028"/>
    </source>
</evidence>
<keyword evidence="5" id="KW-0862">Zinc</keyword>
<evidence type="ECO:0000256" key="2">
    <source>
        <dbReference type="ARBA" id="ARBA00015915"/>
    </source>
</evidence>
<protein>
    <recommendedName>
        <fullName evidence="2">High-affinity zinc uptake system protein ZnuA</fullName>
    </recommendedName>
</protein>
<evidence type="ECO:0000256" key="4">
    <source>
        <dbReference type="ARBA" id="ARBA00022729"/>
    </source>
</evidence>
<keyword evidence="8" id="KW-1185">Reference proteome</keyword>
<feature type="signal peptide" evidence="6">
    <location>
        <begin position="1"/>
        <end position="22"/>
    </location>
</feature>
<dbReference type="PANTHER" id="PTHR42953">
    <property type="entry name" value="HIGH-AFFINITY ZINC UPTAKE SYSTEM PROTEIN ZNUA-RELATED"/>
    <property type="match status" value="1"/>
</dbReference>
<keyword evidence="5" id="KW-0864">Zinc transport</keyword>
<accession>A0A1G9BYV3</accession>
<dbReference type="SUPFAM" id="SSF53807">
    <property type="entry name" value="Helical backbone' metal receptor"/>
    <property type="match status" value="1"/>
</dbReference>
<dbReference type="AlphaFoldDB" id="A0A1G9BYV3"/>
<gene>
    <name evidence="7" type="ORF">SAMN05216212_2413</name>
</gene>
<keyword evidence="4 6" id="KW-0732">Signal</keyword>
<comment type="similarity">
    <text evidence="1">Belongs to the bacterial solute-binding protein 9 family.</text>
</comment>
<evidence type="ECO:0000313" key="8">
    <source>
        <dbReference type="Proteomes" id="UP000199305"/>
    </source>
</evidence>
<dbReference type="PANTHER" id="PTHR42953:SF3">
    <property type="entry name" value="HIGH-AFFINITY ZINC UPTAKE SYSTEM PROTEIN ZNUA"/>
    <property type="match status" value="1"/>
</dbReference>
<dbReference type="RefSeq" id="WP_091514187.1">
    <property type="nucleotide sequence ID" value="NZ_FNFH01000004.1"/>
</dbReference>
<evidence type="ECO:0000313" key="7">
    <source>
        <dbReference type="EMBL" id="SDK44563.1"/>
    </source>
</evidence>
<dbReference type="Proteomes" id="UP000199305">
    <property type="component" value="Unassembled WGS sequence"/>
</dbReference>
<dbReference type="STRING" id="658219.SAMN05216212_2413"/>
<sequence>MNSTKYPLFLLILLTLFGPGGCADRADAPAGDGLLVSVRPLALVAREVAGPEITVRALAGNTDPHHYAPGVADRAALERALLVVWLGPQMEGALARQLAQLPEERQLQLLAQGGYEFGGAAPADLHVWLRPRNAAVIAAQVAQRLAVLQPAHADSFKRRARDFSRRMANLQKVLDRALWGYRDVPIVVTHDAYGHFFGPAGVETLALSDADAGGHGARALLELRQQLDASGSSEGCLFGEVPPNARDRQTAASLGLHYAALDPLGVMLPADASYEDLVLSLLEQARACLAQVPDTPQPDDAPTD</sequence>
<feature type="chain" id="PRO_5011535187" description="High-affinity zinc uptake system protein ZnuA" evidence="6">
    <location>
        <begin position="23"/>
        <end position="304"/>
    </location>
</feature>
<name>A0A1G9BYV3_9GAMM</name>
<organism evidence="7 8">
    <name type="scientific">Microbulbifer yueqingensis</name>
    <dbReference type="NCBI Taxonomy" id="658219"/>
    <lineage>
        <taxon>Bacteria</taxon>
        <taxon>Pseudomonadati</taxon>
        <taxon>Pseudomonadota</taxon>
        <taxon>Gammaproteobacteria</taxon>
        <taxon>Cellvibrionales</taxon>
        <taxon>Microbulbiferaceae</taxon>
        <taxon>Microbulbifer</taxon>
    </lineage>
</organism>
<dbReference type="InterPro" id="IPR050492">
    <property type="entry name" value="Bact_metal-bind_prot9"/>
</dbReference>
<dbReference type="Gene3D" id="3.40.50.1980">
    <property type="entry name" value="Nitrogenase molybdenum iron protein domain"/>
    <property type="match status" value="1"/>
</dbReference>
<reference evidence="8" key="1">
    <citation type="submission" date="2016-10" db="EMBL/GenBank/DDBJ databases">
        <authorList>
            <person name="Varghese N."/>
            <person name="Submissions S."/>
        </authorList>
    </citation>
    <scope>NUCLEOTIDE SEQUENCE [LARGE SCALE GENOMIC DNA]</scope>
    <source>
        <strain evidence="8">CGMCC 1.10658</strain>
    </source>
</reference>
<dbReference type="GO" id="GO:0046872">
    <property type="term" value="F:metal ion binding"/>
    <property type="evidence" value="ECO:0007669"/>
    <property type="project" value="InterPro"/>
</dbReference>
<dbReference type="EMBL" id="FNFH01000004">
    <property type="protein sequence ID" value="SDK44563.1"/>
    <property type="molecule type" value="Genomic_DNA"/>
</dbReference>
<keyword evidence="5" id="KW-0406">Ion transport</keyword>
<evidence type="ECO:0000256" key="5">
    <source>
        <dbReference type="ARBA" id="ARBA00022906"/>
    </source>
</evidence>
<evidence type="ECO:0000256" key="6">
    <source>
        <dbReference type="SAM" id="SignalP"/>
    </source>
</evidence>
<proteinExistence type="inferred from homology"/>
<dbReference type="OrthoDB" id="7346865at2"/>
<keyword evidence="3" id="KW-0813">Transport</keyword>
<dbReference type="GO" id="GO:0006829">
    <property type="term" value="P:zinc ion transport"/>
    <property type="evidence" value="ECO:0007669"/>
    <property type="project" value="UniProtKB-KW"/>
</dbReference>
<dbReference type="Pfam" id="PF01297">
    <property type="entry name" value="ZnuA"/>
    <property type="match status" value="1"/>
</dbReference>